<proteinExistence type="predicted"/>
<keyword evidence="5 6" id="KW-0472">Membrane</keyword>
<dbReference type="InterPro" id="IPR038359">
    <property type="entry name" value="Connexin_N_sf"/>
</dbReference>
<dbReference type="PANTHER" id="PTHR11984:SF53">
    <property type="entry name" value="GAP JUNCTION PROTEIN"/>
    <property type="match status" value="1"/>
</dbReference>
<keyword evidence="3 6" id="KW-0812">Transmembrane</keyword>
<feature type="transmembrane region" description="Helical" evidence="6">
    <location>
        <begin position="125"/>
        <end position="147"/>
    </location>
</feature>
<dbReference type="EMBL" id="WNYA01000001">
    <property type="protein sequence ID" value="KAG8594495.1"/>
    <property type="molecule type" value="Genomic_DNA"/>
</dbReference>
<dbReference type="PANTHER" id="PTHR11984">
    <property type="entry name" value="CONNEXIN"/>
    <property type="match status" value="1"/>
</dbReference>
<feature type="domain" description="Connexin N-terminal" evidence="7">
    <location>
        <begin position="50"/>
        <end position="83"/>
    </location>
</feature>
<dbReference type="PRINTS" id="PR00206">
    <property type="entry name" value="CONNEXIN"/>
</dbReference>
<keyword evidence="9" id="KW-1185">Reference proteome</keyword>
<dbReference type="Gene3D" id="1.20.1440.80">
    <property type="entry name" value="Gap junction channel protein cysteine-rich domain"/>
    <property type="match status" value="1"/>
</dbReference>
<gene>
    <name evidence="8" type="ORF">GDO81_001224</name>
</gene>
<dbReference type="InterPro" id="IPR013092">
    <property type="entry name" value="Connexin_N"/>
</dbReference>
<reference evidence="8" key="1">
    <citation type="thesis" date="2020" institute="ProQuest LLC" country="789 East Eisenhower Parkway, Ann Arbor, MI, USA">
        <title>Comparative Genomics and Chromosome Evolution.</title>
        <authorList>
            <person name="Mudd A.B."/>
        </authorList>
    </citation>
    <scope>NUCLEOTIDE SEQUENCE</scope>
    <source>
        <strain evidence="8">237g6f4</strain>
        <tissue evidence="8">Blood</tissue>
    </source>
</reference>
<evidence type="ECO:0000259" key="7">
    <source>
        <dbReference type="SMART" id="SM00037"/>
    </source>
</evidence>
<dbReference type="SMART" id="SM00037">
    <property type="entry name" value="CNX"/>
    <property type="match status" value="1"/>
</dbReference>
<keyword evidence="2" id="KW-1003">Cell membrane</keyword>
<evidence type="ECO:0000256" key="1">
    <source>
        <dbReference type="ARBA" id="ARBA00004651"/>
    </source>
</evidence>
<evidence type="ECO:0000256" key="2">
    <source>
        <dbReference type="ARBA" id="ARBA00022475"/>
    </source>
</evidence>
<evidence type="ECO:0000256" key="5">
    <source>
        <dbReference type="ARBA" id="ARBA00023136"/>
    </source>
</evidence>
<dbReference type="GO" id="GO:0005922">
    <property type="term" value="C:connexin complex"/>
    <property type="evidence" value="ECO:0007669"/>
    <property type="project" value="InterPro"/>
</dbReference>
<dbReference type="Pfam" id="PF00029">
    <property type="entry name" value="Connexin"/>
    <property type="match status" value="2"/>
</dbReference>
<comment type="subcellular location">
    <subcellularLocation>
        <location evidence="1">Cell membrane</location>
        <topology evidence="1">Multi-pass membrane protein</topology>
    </subcellularLocation>
</comment>
<dbReference type="GO" id="GO:0005243">
    <property type="term" value="F:gap junction channel activity"/>
    <property type="evidence" value="ECO:0007669"/>
    <property type="project" value="TreeGrafter"/>
</dbReference>
<dbReference type="GO" id="GO:0007267">
    <property type="term" value="P:cell-cell signaling"/>
    <property type="evidence" value="ECO:0007669"/>
    <property type="project" value="TreeGrafter"/>
</dbReference>
<name>A0AAV7DC00_ENGPU</name>
<dbReference type="AlphaFoldDB" id="A0AAV7DC00"/>
<accession>A0AAV7DC00</accession>
<feature type="transmembrane region" description="Helical" evidence="6">
    <location>
        <begin position="182"/>
        <end position="202"/>
    </location>
</feature>
<sequence>MALAPEAFQEVEIATCLLSGVSLNASKLSRAILSVLFFLRFGILLLGCKTVWYDEEKDFVCNSTRILCVPSCFDEFSPISSFNLFALQMVALFTHSLCVACFARSSFHVREGWLQAQLRRKKVQFHIHVFGMISRIVIEVLFIFTYYKVVEGFGQPKTINCHSTLCEKYVVCSDMKSTVKTVFSLCLCAASASSATICLWELTTSLLFMKHINNPSCSQVPHKKQRS</sequence>
<evidence type="ECO:0000313" key="8">
    <source>
        <dbReference type="EMBL" id="KAG8594495.1"/>
    </source>
</evidence>
<organism evidence="8 9">
    <name type="scientific">Engystomops pustulosus</name>
    <name type="common">Tungara frog</name>
    <name type="synonym">Physalaemus pustulosus</name>
    <dbReference type="NCBI Taxonomy" id="76066"/>
    <lineage>
        <taxon>Eukaryota</taxon>
        <taxon>Metazoa</taxon>
        <taxon>Chordata</taxon>
        <taxon>Craniata</taxon>
        <taxon>Vertebrata</taxon>
        <taxon>Euteleostomi</taxon>
        <taxon>Amphibia</taxon>
        <taxon>Batrachia</taxon>
        <taxon>Anura</taxon>
        <taxon>Neobatrachia</taxon>
        <taxon>Hyloidea</taxon>
        <taxon>Leptodactylidae</taxon>
        <taxon>Leiuperinae</taxon>
        <taxon>Engystomops</taxon>
    </lineage>
</organism>
<dbReference type="Proteomes" id="UP000824782">
    <property type="component" value="Unassembled WGS sequence"/>
</dbReference>
<evidence type="ECO:0000256" key="6">
    <source>
        <dbReference type="SAM" id="Phobius"/>
    </source>
</evidence>
<dbReference type="InterPro" id="IPR000500">
    <property type="entry name" value="Connexin"/>
</dbReference>
<feature type="transmembrane region" description="Helical" evidence="6">
    <location>
        <begin position="31"/>
        <end position="52"/>
    </location>
</feature>
<feature type="transmembrane region" description="Helical" evidence="6">
    <location>
        <begin position="85"/>
        <end position="104"/>
    </location>
</feature>
<keyword evidence="4 6" id="KW-1133">Transmembrane helix</keyword>
<evidence type="ECO:0000313" key="9">
    <source>
        <dbReference type="Proteomes" id="UP000824782"/>
    </source>
</evidence>
<evidence type="ECO:0000256" key="3">
    <source>
        <dbReference type="ARBA" id="ARBA00022692"/>
    </source>
</evidence>
<protein>
    <recommendedName>
        <fullName evidence="7">Connexin N-terminal domain-containing protein</fullName>
    </recommendedName>
</protein>
<comment type="caution">
    <text evidence="8">The sequence shown here is derived from an EMBL/GenBank/DDBJ whole genome shotgun (WGS) entry which is preliminary data.</text>
</comment>
<evidence type="ECO:0000256" key="4">
    <source>
        <dbReference type="ARBA" id="ARBA00022989"/>
    </source>
</evidence>